<evidence type="ECO:0000313" key="1">
    <source>
        <dbReference type="EMBL" id="PIW14343.1"/>
    </source>
</evidence>
<protein>
    <submittedName>
        <fullName evidence="1">Uncharacterized protein</fullName>
    </submittedName>
</protein>
<dbReference type="AlphaFoldDB" id="A0A2M7FZN5"/>
<dbReference type="Proteomes" id="UP000231019">
    <property type="component" value="Unassembled WGS sequence"/>
</dbReference>
<gene>
    <name evidence="1" type="ORF">COW36_22280</name>
</gene>
<sequence>MLYHQMIDIGAYIMSLDDKPIDPQSAKIILTGTEDRLVGVGVNLEFRLRDLMPHLSSMLKRTTEVSEEMVEWFIQKLPLNRVVEVSMNLKKEIMNQIEETYYNCDTIDQFLKIKLNPRDMYPTLLNLDFYELSGLNVSGEQVIDEEKEKESVFSTEHETPDGYISWPTYLGLVFRLLFVQSGSALKKSVLDLFSSRR</sequence>
<accession>A0A2M7FZN5</accession>
<name>A0A2M7FZN5_9BACT</name>
<proteinExistence type="predicted"/>
<dbReference type="EMBL" id="PFFQ01000061">
    <property type="protein sequence ID" value="PIW14343.1"/>
    <property type="molecule type" value="Genomic_DNA"/>
</dbReference>
<reference evidence="1 2" key="1">
    <citation type="submission" date="2017-09" db="EMBL/GenBank/DDBJ databases">
        <title>Depth-based differentiation of microbial function through sediment-hosted aquifers and enrichment of novel symbionts in the deep terrestrial subsurface.</title>
        <authorList>
            <person name="Probst A.J."/>
            <person name="Ladd B."/>
            <person name="Jarett J.K."/>
            <person name="Geller-Mcgrath D.E."/>
            <person name="Sieber C.M."/>
            <person name="Emerson J.B."/>
            <person name="Anantharaman K."/>
            <person name="Thomas B.C."/>
            <person name="Malmstrom R."/>
            <person name="Stieglmeier M."/>
            <person name="Klingl A."/>
            <person name="Woyke T."/>
            <person name="Ryan C.M."/>
            <person name="Banfield J.F."/>
        </authorList>
    </citation>
    <scope>NUCLEOTIDE SEQUENCE [LARGE SCALE GENOMIC DNA]</scope>
    <source>
        <strain evidence="1">CG17_big_fil_post_rev_8_21_14_2_50_48_46</strain>
    </source>
</reference>
<comment type="caution">
    <text evidence="1">The sequence shown here is derived from an EMBL/GenBank/DDBJ whole genome shotgun (WGS) entry which is preliminary data.</text>
</comment>
<evidence type="ECO:0000313" key="2">
    <source>
        <dbReference type="Proteomes" id="UP000231019"/>
    </source>
</evidence>
<organism evidence="1 2">
    <name type="scientific">bacterium (Candidatus Blackallbacteria) CG17_big_fil_post_rev_8_21_14_2_50_48_46</name>
    <dbReference type="NCBI Taxonomy" id="2014261"/>
    <lineage>
        <taxon>Bacteria</taxon>
        <taxon>Candidatus Blackallbacteria</taxon>
    </lineage>
</organism>